<feature type="chain" id="PRO_5040317705" description="nitrilase" evidence="5">
    <location>
        <begin position="19"/>
        <end position="345"/>
    </location>
</feature>
<evidence type="ECO:0000256" key="2">
    <source>
        <dbReference type="ARBA" id="ARBA00022801"/>
    </source>
</evidence>
<keyword evidence="8" id="KW-1185">Reference proteome</keyword>
<feature type="signal peptide" evidence="5">
    <location>
        <begin position="1"/>
        <end position="18"/>
    </location>
</feature>
<comment type="similarity">
    <text evidence="1">Belongs to the carbon-nitrogen hydrolase superfamily. Nitrilase family.</text>
</comment>
<organism evidence="7 8">
    <name type="scientific">Dactylonectria estremocensis</name>
    <dbReference type="NCBI Taxonomy" id="1079267"/>
    <lineage>
        <taxon>Eukaryota</taxon>
        <taxon>Fungi</taxon>
        <taxon>Dikarya</taxon>
        <taxon>Ascomycota</taxon>
        <taxon>Pezizomycotina</taxon>
        <taxon>Sordariomycetes</taxon>
        <taxon>Hypocreomycetidae</taxon>
        <taxon>Hypocreales</taxon>
        <taxon>Nectriaceae</taxon>
        <taxon>Dactylonectria</taxon>
    </lineage>
</organism>
<evidence type="ECO:0000256" key="5">
    <source>
        <dbReference type="SAM" id="SignalP"/>
    </source>
</evidence>
<dbReference type="PANTHER" id="PTHR46044:SF14">
    <property type="entry name" value="ARYLACETONITRILASE"/>
    <property type="match status" value="1"/>
</dbReference>
<evidence type="ECO:0000313" key="8">
    <source>
        <dbReference type="Proteomes" id="UP000717696"/>
    </source>
</evidence>
<dbReference type="Pfam" id="PF00795">
    <property type="entry name" value="CN_hydrolase"/>
    <property type="match status" value="1"/>
</dbReference>
<comment type="catalytic activity">
    <reaction evidence="3">
        <text>a nitrile + 2 H2O = a carboxylate + NH4(+)</text>
        <dbReference type="Rhea" id="RHEA:21724"/>
        <dbReference type="ChEBI" id="CHEBI:15377"/>
        <dbReference type="ChEBI" id="CHEBI:18379"/>
        <dbReference type="ChEBI" id="CHEBI:28938"/>
        <dbReference type="ChEBI" id="CHEBI:29067"/>
        <dbReference type="EC" id="3.5.5.1"/>
    </reaction>
</comment>
<evidence type="ECO:0000256" key="1">
    <source>
        <dbReference type="ARBA" id="ARBA00008129"/>
    </source>
</evidence>
<gene>
    <name evidence="7" type="ORF">B0J13DRAFT_531946</name>
</gene>
<dbReference type="InterPro" id="IPR036526">
    <property type="entry name" value="C-N_Hydrolase_sf"/>
</dbReference>
<evidence type="ECO:0000259" key="6">
    <source>
        <dbReference type="PROSITE" id="PS50263"/>
    </source>
</evidence>
<dbReference type="GO" id="GO:0000257">
    <property type="term" value="F:nitrilase activity"/>
    <property type="evidence" value="ECO:0007669"/>
    <property type="project" value="UniProtKB-EC"/>
</dbReference>
<dbReference type="SUPFAM" id="SSF56317">
    <property type="entry name" value="Carbon-nitrogen hydrolase"/>
    <property type="match status" value="1"/>
</dbReference>
<sequence>MFRSVLVLLASCLQLSQGLAVRSTSATSLTAALIRAPPALWTQPITSRVYEGVDIDATTNLGIKYIDRAASEGADLVAFPELWFPGYPRGNDPAWIEKWVENYIDNSIRVGDRNWKKLVATAKRNSVYLALGYSERDDEDDAIYMAQALIDPRGKVVIHRHKLRPSGGERSIWSDGKTDGFKVVNTPFGRIGMLECWEHFHPAMTYPMQAQAEAIHIALWPYIPDPKDTSAQYWETAEVNMAAASMYAVNSGAYTLAAAVGRAAAFGPDGLEITSIPAYIPGELNPFLMLSINTTGFSSLPAYNVNGEQSWGILKEIEASWPAGVPKKNGTFRDTIVNTISELTN</sequence>
<name>A0A9P9DJH4_9HYPO</name>
<accession>A0A9P9DJH4</accession>
<dbReference type="EMBL" id="JAGMUU010000027">
    <property type="protein sequence ID" value="KAH7121815.1"/>
    <property type="molecule type" value="Genomic_DNA"/>
</dbReference>
<dbReference type="InterPro" id="IPR003010">
    <property type="entry name" value="C-N_Hydrolase"/>
</dbReference>
<dbReference type="EC" id="3.5.5.1" evidence="4"/>
<evidence type="ECO:0000256" key="3">
    <source>
        <dbReference type="ARBA" id="ARBA00036406"/>
    </source>
</evidence>
<dbReference type="InterPro" id="IPR044149">
    <property type="entry name" value="Nitrilases_CHs"/>
</dbReference>
<dbReference type="PANTHER" id="PTHR46044">
    <property type="entry name" value="NITRILASE"/>
    <property type="match status" value="1"/>
</dbReference>
<keyword evidence="2" id="KW-0378">Hydrolase</keyword>
<protein>
    <recommendedName>
        <fullName evidence="4">nitrilase</fullName>
        <ecNumber evidence="4">3.5.5.1</ecNumber>
    </recommendedName>
</protein>
<dbReference type="Gene3D" id="3.60.110.10">
    <property type="entry name" value="Carbon-nitrogen hydrolase"/>
    <property type="match status" value="1"/>
</dbReference>
<proteinExistence type="inferred from homology"/>
<keyword evidence="5" id="KW-0732">Signal</keyword>
<dbReference type="Proteomes" id="UP000717696">
    <property type="component" value="Unassembled WGS sequence"/>
</dbReference>
<comment type="caution">
    <text evidence="7">The sequence shown here is derived from an EMBL/GenBank/DDBJ whole genome shotgun (WGS) entry which is preliminary data.</text>
</comment>
<dbReference type="OrthoDB" id="10250282at2759"/>
<dbReference type="PROSITE" id="PS50263">
    <property type="entry name" value="CN_HYDROLASE"/>
    <property type="match status" value="1"/>
</dbReference>
<dbReference type="AlphaFoldDB" id="A0A9P9DJH4"/>
<evidence type="ECO:0000313" key="7">
    <source>
        <dbReference type="EMBL" id="KAH7121815.1"/>
    </source>
</evidence>
<evidence type="ECO:0000256" key="4">
    <source>
        <dbReference type="ARBA" id="ARBA00039045"/>
    </source>
</evidence>
<reference evidence="7" key="1">
    <citation type="journal article" date="2021" name="Nat. Commun.">
        <title>Genetic determinants of endophytism in the Arabidopsis root mycobiome.</title>
        <authorList>
            <person name="Mesny F."/>
            <person name="Miyauchi S."/>
            <person name="Thiergart T."/>
            <person name="Pickel B."/>
            <person name="Atanasova L."/>
            <person name="Karlsson M."/>
            <person name="Huettel B."/>
            <person name="Barry K.W."/>
            <person name="Haridas S."/>
            <person name="Chen C."/>
            <person name="Bauer D."/>
            <person name="Andreopoulos W."/>
            <person name="Pangilinan J."/>
            <person name="LaButti K."/>
            <person name="Riley R."/>
            <person name="Lipzen A."/>
            <person name="Clum A."/>
            <person name="Drula E."/>
            <person name="Henrissat B."/>
            <person name="Kohler A."/>
            <person name="Grigoriev I.V."/>
            <person name="Martin F.M."/>
            <person name="Hacquard S."/>
        </authorList>
    </citation>
    <scope>NUCLEOTIDE SEQUENCE</scope>
    <source>
        <strain evidence="7">MPI-CAGE-AT-0021</strain>
    </source>
</reference>
<feature type="domain" description="CN hydrolase" evidence="6">
    <location>
        <begin position="29"/>
        <end position="286"/>
    </location>
</feature>